<keyword evidence="2" id="KW-1185">Reference proteome</keyword>
<gene>
    <name evidence="1" type="ORF">QLQ22_13995</name>
</gene>
<protein>
    <submittedName>
        <fullName evidence="1">STAS domain-containing protein</fullName>
    </submittedName>
</protein>
<sequence length="260" mass="29906">MQQVIDMMNQNERLLYEKWENSVESPQSIDSDEKQKLFNMIFSIISRPDEKSADYLREWYERYIKQDDSLTYLVKSIQQFRRSIIELALSDKKSAIMVNDLYESVDKWFDPIIADLVTSCSNSWNTEFRKQQHIVKELTAPMIPISKSICILPLIGNINDDRAEVIKENLLIGARHYKCNHIFIDITGVPVVDTFVANHLIQAAEAVQLLGASCIIVGIRPEIAQTLINTGISIDNIQTFSNLHTGIQYVTKNDQKEQRP</sequence>
<name>A0ACD4R6T0_9BACI</name>
<evidence type="ECO:0000313" key="2">
    <source>
        <dbReference type="Proteomes" id="UP001226091"/>
    </source>
</evidence>
<accession>A0ACD4R6T0</accession>
<evidence type="ECO:0000313" key="1">
    <source>
        <dbReference type="EMBL" id="WHZ55832.1"/>
    </source>
</evidence>
<proteinExistence type="predicted"/>
<dbReference type="Proteomes" id="UP001226091">
    <property type="component" value="Chromosome"/>
</dbReference>
<organism evidence="1 2">
    <name type="scientific">Metabacillus hrfriensis</name>
    <dbReference type="NCBI Taxonomy" id="3048891"/>
    <lineage>
        <taxon>Bacteria</taxon>
        <taxon>Bacillati</taxon>
        <taxon>Bacillota</taxon>
        <taxon>Bacilli</taxon>
        <taxon>Bacillales</taxon>
        <taxon>Bacillaceae</taxon>
        <taxon>Metabacillus</taxon>
    </lineage>
</organism>
<reference evidence="2" key="1">
    <citation type="journal article" date="2025" name="Aquaculture">
        <title>Assessment of the bioflocculant production and safety properties of Metabacillus hrfriensis sp. nov. based on phenotypic and whole-genome sequencing analysis.</title>
        <authorList>
            <person name="Zhang R."/>
            <person name="Zhao Z."/>
            <person name="Luo L."/>
            <person name="Wang S."/>
            <person name="Guo K."/>
            <person name="Xu W."/>
        </authorList>
    </citation>
    <scope>NUCLEOTIDE SEQUENCE [LARGE SCALE GENOMIC DNA]</scope>
    <source>
        <strain evidence="2">CT-WN-B3</strain>
    </source>
</reference>
<dbReference type="EMBL" id="CP126116">
    <property type="protein sequence ID" value="WHZ55832.1"/>
    <property type="molecule type" value="Genomic_DNA"/>
</dbReference>